<dbReference type="OrthoDB" id="5507954at2759"/>
<proteinExistence type="predicted"/>
<protein>
    <submittedName>
        <fullName evidence="2">Uncharacterized protein</fullName>
    </submittedName>
</protein>
<reference evidence="2 3" key="1">
    <citation type="submission" date="2018-03" db="EMBL/GenBank/DDBJ databases">
        <title>Genomes of Pezizomycetes fungi and the evolution of truffles.</title>
        <authorList>
            <person name="Murat C."/>
            <person name="Payen T."/>
            <person name="Noel B."/>
            <person name="Kuo A."/>
            <person name="Martin F.M."/>
        </authorList>
    </citation>
    <scope>NUCLEOTIDE SEQUENCE [LARGE SCALE GENOMIC DNA]</scope>
    <source>
        <strain evidence="2">091103-1</strain>
    </source>
</reference>
<gene>
    <name evidence="2" type="ORF">C7212DRAFT_343092</name>
</gene>
<name>A0A317SVT5_9PEZI</name>
<dbReference type="STRING" id="42249.A0A317SVT5"/>
<sequence length="392" mass="41332">MVKSQEQPSTAISNPNQETFEQGQSITKRLEALANMASTSKSPGPGAPLGRSPPSGTVPASVAPPPVPFRQQPTALAPAPTTPTGSWHQPPGTPQATSVAPASLAPAPTAHTGPWHQPSDMPATGAAPALETVPAGLAPPPLPTWQQPTGTPQATGMHTAHGVPQDPTTQGGRAAETRPPAQGSSRHRKRIARIANSASGLLQGNQPADTLPVPNHHANTVPANNRRDASATRVKTPDADFTIEELQQDQVFSVPTSGIDGMGRVVAYQKTGFGRSVIVATGPNVFCKYRIWPARDYGIGCRKTDIPLVTPRLDAHGRGFALAGIAYQDKGDLGPAVLNPGLRQMQRTYINVKWDNGAPDTWEMRTILRQLRGKAVADQAICDSVSKFELDA</sequence>
<feature type="compositionally biased region" description="Polar residues" evidence="1">
    <location>
        <begin position="144"/>
        <end position="156"/>
    </location>
</feature>
<dbReference type="AlphaFoldDB" id="A0A317SVT5"/>
<accession>A0A317SVT5</accession>
<keyword evidence="3" id="KW-1185">Reference proteome</keyword>
<feature type="region of interest" description="Disordered" evidence="1">
    <location>
        <begin position="1"/>
        <end position="231"/>
    </location>
</feature>
<evidence type="ECO:0000256" key="1">
    <source>
        <dbReference type="SAM" id="MobiDB-lite"/>
    </source>
</evidence>
<organism evidence="2 3">
    <name type="scientific">Tuber magnatum</name>
    <name type="common">white Piedmont truffle</name>
    <dbReference type="NCBI Taxonomy" id="42249"/>
    <lineage>
        <taxon>Eukaryota</taxon>
        <taxon>Fungi</taxon>
        <taxon>Dikarya</taxon>
        <taxon>Ascomycota</taxon>
        <taxon>Pezizomycotina</taxon>
        <taxon>Pezizomycetes</taxon>
        <taxon>Pezizales</taxon>
        <taxon>Tuberaceae</taxon>
        <taxon>Tuber</taxon>
    </lineage>
</organism>
<feature type="compositionally biased region" description="Polar residues" evidence="1">
    <location>
        <begin position="1"/>
        <end position="27"/>
    </location>
</feature>
<feature type="compositionally biased region" description="Low complexity" evidence="1">
    <location>
        <begin position="73"/>
        <end position="84"/>
    </location>
</feature>
<dbReference type="EMBL" id="PYWC01000025">
    <property type="protein sequence ID" value="PWW77251.1"/>
    <property type="molecule type" value="Genomic_DNA"/>
</dbReference>
<feature type="compositionally biased region" description="Low complexity" evidence="1">
    <location>
        <begin position="52"/>
        <end position="61"/>
    </location>
</feature>
<feature type="compositionally biased region" description="Polar residues" evidence="1">
    <location>
        <begin position="196"/>
        <end position="208"/>
    </location>
</feature>
<evidence type="ECO:0000313" key="3">
    <source>
        <dbReference type="Proteomes" id="UP000246991"/>
    </source>
</evidence>
<dbReference type="Proteomes" id="UP000246991">
    <property type="component" value="Unassembled WGS sequence"/>
</dbReference>
<evidence type="ECO:0000313" key="2">
    <source>
        <dbReference type="EMBL" id="PWW77251.1"/>
    </source>
</evidence>
<comment type="caution">
    <text evidence="2">The sequence shown here is derived from an EMBL/GenBank/DDBJ whole genome shotgun (WGS) entry which is preliminary data.</text>
</comment>